<keyword evidence="14" id="KW-1185">Reference proteome</keyword>
<dbReference type="PIRSF" id="PIRSF010376">
    <property type="entry name" value="IspE"/>
    <property type="match status" value="1"/>
</dbReference>
<evidence type="ECO:0000256" key="1">
    <source>
        <dbReference type="ARBA" id="ARBA00009684"/>
    </source>
</evidence>
<evidence type="ECO:0000313" key="14">
    <source>
        <dbReference type="Proteomes" id="UP001153618"/>
    </source>
</evidence>
<organism evidence="13 14">
    <name type="scientific">Penicillium olsonii</name>
    <dbReference type="NCBI Taxonomy" id="99116"/>
    <lineage>
        <taxon>Eukaryota</taxon>
        <taxon>Fungi</taxon>
        <taxon>Dikarya</taxon>
        <taxon>Ascomycota</taxon>
        <taxon>Pezizomycotina</taxon>
        <taxon>Eurotiomycetes</taxon>
        <taxon>Eurotiomycetidae</taxon>
        <taxon>Eurotiales</taxon>
        <taxon>Aspergillaceae</taxon>
        <taxon>Penicillium</taxon>
    </lineage>
</organism>
<comment type="caution">
    <text evidence="13">The sequence shown here is derived from an EMBL/GenBank/DDBJ whole genome shotgun (WGS) entry which is preliminary data.</text>
</comment>
<dbReference type="InterPro" id="IPR006204">
    <property type="entry name" value="GHMP_kinase_N_dom"/>
</dbReference>
<keyword evidence="7" id="KW-0752">Steroid biosynthesis</keyword>
<dbReference type="InterPro" id="IPR036554">
    <property type="entry name" value="GHMP_kinase_C_sf"/>
</dbReference>
<dbReference type="NCBIfam" id="TIGR00154">
    <property type="entry name" value="ispE"/>
    <property type="match status" value="1"/>
</dbReference>
<evidence type="ECO:0000256" key="4">
    <source>
        <dbReference type="ARBA" id="ARBA00022741"/>
    </source>
</evidence>
<evidence type="ECO:0000259" key="11">
    <source>
        <dbReference type="Pfam" id="PF00288"/>
    </source>
</evidence>
<dbReference type="Gene3D" id="3.30.70.890">
    <property type="entry name" value="GHMP kinase, C-terminal domain"/>
    <property type="match status" value="1"/>
</dbReference>
<evidence type="ECO:0000313" key="13">
    <source>
        <dbReference type="EMBL" id="CAG8240412.1"/>
    </source>
</evidence>
<dbReference type="EC" id="2.7.1.148" evidence="2"/>
<keyword evidence="7" id="KW-0756">Sterol biosynthesis</keyword>
<dbReference type="HAMAP" id="MF_00061">
    <property type="entry name" value="IspE"/>
    <property type="match status" value="1"/>
</dbReference>
<dbReference type="EMBL" id="CAJVOS010000071">
    <property type="protein sequence ID" value="CAG8240412.1"/>
    <property type="molecule type" value="Genomic_DNA"/>
</dbReference>
<dbReference type="Pfam" id="PF08544">
    <property type="entry name" value="GHMP_kinases_C"/>
    <property type="match status" value="1"/>
</dbReference>
<dbReference type="Proteomes" id="UP001153618">
    <property type="component" value="Unassembled WGS sequence"/>
</dbReference>
<keyword evidence="4" id="KW-0547">Nucleotide-binding</keyword>
<dbReference type="SUPFAM" id="SSF55060">
    <property type="entry name" value="GHMP Kinase, C-terminal domain"/>
    <property type="match status" value="1"/>
</dbReference>
<evidence type="ECO:0000256" key="10">
    <source>
        <dbReference type="ARBA" id="ARBA00032554"/>
    </source>
</evidence>
<dbReference type="PANTHER" id="PTHR43527:SF2">
    <property type="entry name" value="4-DIPHOSPHOCYTIDYL-2-C-METHYL-D-ERYTHRITOL KINASE, CHLOROPLASTIC"/>
    <property type="match status" value="1"/>
</dbReference>
<feature type="domain" description="GHMP kinase N-terminal" evidence="11">
    <location>
        <begin position="68"/>
        <end position="145"/>
    </location>
</feature>
<dbReference type="GO" id="GO:0016126">
    <property type="term" value="P:sterol biosynthetic process"/>
    <property type="evidence" value="ECO:0007669"/>
    <property type="project" value="UniProtKB-KW"/>
</dbReference>
<dbReference type="PANTHER" id="PTHR43527">
    <property type="entry name" value="4-DIPHOSPHOCYTIDYL-2-C-METHYL-D-ERYTHRITOL KINASE, CHLOROPLASTIC"/>
    <property type="match status" value="1"/>
</dbReference>
<keyword evidence="5" id="KW-0418">Kinase</keyword>
<keyword evidence="8" id="KW-1207">Sterol metabolism</keyword>
<keyword evidence="6" id="KW-0067">ATP-binding</keyword>
<keyword evidence="3" id="KW-0808">Transferase</keyword>
<dbReference type="GO" id="GO:0016114">
    <property type="term" value="P:terpenoid biosynthetic process"/>
    <property type="evidence" value="ECO:0007669"/>
    <property type="project" value="InterPro"/>
</dbReference>
<evidence type="ECO:0000259" key="12">
    <source>
        <dbReference type="Pfam" id="PF08544"/>
    </source>
</evidence>
<dbReference type="AlphaFoldDB" id="A0A9W4I876"/>
<comment type="similarity">
    <text evidence="1">Belongs to the GHMP kinase family. IspE subfamily.</text>
</comment>
<evidence type="ECO:0000256" key="7">
    <source>
        <dbReference type="ARBA" id="ARBA00023011"/>
    </source>
</evidence>
<evidence type="ECO:0000256" key="6">
    <source>
        <dbReference type="ARBA" id="ARBA00022840"/>
    </source>
</evidence>
<reference evidence="13" key="1">
    <citation type="submission" date="2021-07" db="EMBL/GenBank/DDBJ databases">
        <authorList>
            <person name="Branca A.L. A."/>
        </authorList>
    </citation>
    <scope>NUCLEOTIDE SEQUENCE</scope>
</reference>
<keyword evidence="9" id="KW-0753">Steroid metabolism</keyword>
<dbReference type="Pfam" id="PF00288">
    <property type="entry name" value="GHMP_kinases_N"/>
    <property type="match status" value="1"/>
</dbReference>
<evidence type="ECO:0000256" key="8">
    <source>
        <dbReference type="ARBA" id="ARBA00023166"/>
    </source>
</evidence>
<dbReference type="NCBIfam" id="NF002870">
    <property type="entry name" value="PRK03188.1"/>
    <property type="match status" value="1"/>
</dbReference>
<gene>
    <name evidence="13" type="ORF">POLS_LOCUS8528</name>
</gene>
<evidence type="ECO:0000256" key="5">
    <source>
        <dbReference type="ARBA" id="ARBA00022777"/>
    </source>
</evidence>
<sequence>MQSITLQAPAKVNLQVRAGPLRDDRYHDITLVYQAISLYDTLTITYQKGVTINISGTQSERIPTDDANLVLKAAKALGAHVGIEPQLHFDLVKVIPTQAGLGGGSSDAAAALVGCNILWGSNVSDDDLMAIGARLGEDVPFFIMGMMALGSGHRQPLVSLQAGAHKWNWVLGVLSAGLSTKEVFEKYDQLSGQMGSAEEYAINRQRCIGISWDIHPQDLTSALVNDLEAPSVELLSEIDVALRAGKKAGASASLMSGSGSTCAFLAKDEAHAKDLKLELQQATVFKDVLLASGPVEGVRILHEQK</sequence>
<dbReference type="OrthoDB" id="3191556at2759"/>
<dbReference type="InterPro" id="IPR020568">
    <property type="entry name" value="Ribosomal_Su5_D2-typ_SF"/>
</dbReference>
<dbReference type="InterPro" id="IPR004424">
    <property type="entry name" value="IspE"/>
</dbReference>
<evidence type="ECO:0000256" key="2">
    <source>
        <dbReference type="ARBA" id="ARBA00012052"/>
    </source>
</evidence>
<dbReference type="Gene3D" id="3.30.230.10">
    <property type="match status" value="1"/>
</dbReference>
<dbReference type="GO" id="GO:0005524">
    <property type="term" value="F:ATP binding"/>
    <property type="evidence" value="ECO:0007669"/>
    <property type="project" value="UniProtKB-KW"/>
</dbReference>
<accession>A0A9W4I876</accession>
<evidence type="ECO:0000256" key="3">
    <source>
        <dbReference type="ARBA" id="ARBA00022679"/>
    </source>
</evidence>
<protein>
    <recommendedName>
        <fullName evidence="2">4-(cytidine 5'-diphospho)-2-C-methyl-D-erythritol kinase</fullName>
        <ecNumber evidence="2">2.7.1.148</ecNumber>
    </recommendedName>
    <alternativeName>
        <fullName evidence="10">4-(cytidine-5'-diphospho)-2-C-methyl-D-erythritol kinase</fullName>
    </alternativeName>
</protein>
<dbReference type="InterPro" id="IPR014721">
    <property type="entry name" value="Ribsml_uS5_D2-typ_fold_subgr"/>
</dbReference>
<keyword evidence="9" id="KW-0443">Lipid metabolism</keyword>
<keyword evidence="7" id="KW-0444">Lipid biosynthesis</keyword>
<dbReference type="GO" id="GO:0050515">
    <property type="term" value="F:4-(cytidine 5'-diphospho)-2-C-methyl-D-erythritol kinase activity"/>
    <property type="evidence" value="ECO:0007669"/>
    <property type="project" value="UniProtKB-EC"/>
</dbReference>
<evidence type="ECO:0000256" key="9">
    <source>
        <dbReference type="ARBA" id="ARBA00023221"/>
    </source>
</evidence>
<dbReference type="SUPFAM" id="SSF54211">
    <property type="entry name" value="Ribosomal protein S5 domain 2-like"/>
    <property type="match status" value="1"/>
</dbReference>
<name>A0A9W4I876_PENOL</name>
<dbReference type="InterPro" id="IPR013750">
    <property type="entry name" value="GHMP_kinase_C_dom"/>
</dbReference>
<proteinExistence type="inferred from homology"/>
<feature type="domain" description="GHMP kinase C-terminal" evidence="12">
    <location>
        <begin position="224"/>
        <end position="281"/>
    </location>
</feature>